<keyword evidence="1" id="KW-1133">Transmembrane helix</keyword>
<accession>A0ABY5GJV6</accession>
<protein>
    <recommendedName>
        <fullName evidence="4">DUF3325 domain-containing protein</fullName>
    </recommendedName>
</protein>
<keyword evidence="1" id="KW-0472">Membrane</keyword>
<dbReference type="EMBL" id="CP101509">
    <property type="protein sequence ID" value="UTV29599.1"/>
    <property type="molecule type" value="Genomic_DNA"/>
</dbReference>
<evidence type="ECO:0000313" key="2">
    <source>
        <dbReference type="EMBL" id="UTV29599.1"/>
    </source>
</evidence>
<feature type="transmembrane region" description="Helical" evidence="1">
    <location>
        <begin position="6"/>
        <end position="25"/>
    </location>
</feature>
<proteinExistence type="predicted"/>
<dbReference type="RefSeq" id="WP_255390917.1">
    <property type="nucleotide sequence ID" value="NZ_CP101509.1"/>
</dbReference>
<keyword evidence="1" id="KW-0812">Transmembrane</keyword>
<feature type="transmembrane region" description="Helical" evidence="1">
    <location>
        <begin position="46"/>
        <end position="67"/>
    </location>
</feature>
<reference evidence="2" key="1">
    <citation type="submission" date="2022-07" db="EMBL/GenBank/DDBJ databases">
        <title>Genome sequencing of Photobacterium atrarenae GJH2-4.</title>
        <authorList>
            <person name="Park S.-J."/>
        </authorList>
    </citation>
    <scope>NUCLEOTIDE SEQUENCE</scope>
    <source>
        <strain evidence="2">GJH2-4</strain>
    </source>
</reference>
<feature type="transmembrane region" description="Helical" evidence="1">
    <location>
        <begin position="106"/>
        <end position="124"/>
    </location>
</feature>
<evidence type="ECO:0008006" key="4">
    <source>
        <dbReference type="Google" id="ProtNLM"/>
    </source>
</evidence>
<dbReference type="Proteomes" id="UP001057998">
    <property type="component" value="Chromosome 2"/>
</dbReference>
<evidence type="ECO:0000313" key="3">
    <source>
        <dbReference type="Proteomes" id="UP001057998"/>
    </source>
</evidence>
<evidence type="ECO:0000256" key="1">
    <source>
        <dbReference type="SAM" id="Phobius"/>
    </source>
</evidence>
<keyword evidence="3" id="KW-1185">Reference proteome</keyword>
<gene>
    <name evidence="2" type="ORF">NNL38_21540</name>
</gene>
<feature type="transmembrane region" description="Helical" evidence="1">
    <location>
        <begin position="79"/>
        <end position="99"/>
    </location>
</feature>
<name>A0ABY5GJV6_9GAMM</name>
<sequence>MFDFNLYLLISGVIALFTAFLHLIAGHFHPVLPFLSTRMDDSVKGTFYACWHMVTVLLFASAAWFLFSAYVPVDVLSVRMLSGQFILFGLVFLAVGRLLKIKRAWVCLPQWILLIPIGVFGFLGSV</sequence>
<organism evidence="2 3">
    <name type="scientific">Photobacterium atrarenae</name>
    <dbReference type="NCBI Taxonomy" id="865757"/>
    <lineage>
        <taxon>Bacteria</taxon>
        <taxon>Pseudomonadati</taxon>
        <taxon>Pseudomonadota</taxon>
        <taxon>Gammaproteobacteria</taxon>
        <taxon>Vibrionales</taxon>
        <taxon>Vibrionaceae</taxon>
        <taxon>Photobacterium</taxon>
    </lineage>
</organism>